<organism evidence="2">
    <name type="scientific">uncultured Caudovirales phage</name>
    <dbReference type="NCBI Taxonomy" id="2100421"/>
    <lineage>
        <taxon>Viruses</taxon>
        <taxon>Duplodnaviria</taxon>
        <taxon>Heunggongvirae</taxon>
        <taxon>Uroviricota</taxon>
        <taxon>Caudoviricetes</taxon>
        <taxon>Peduoviridae</taxon>
        <taxon>Maltschvirus</taxon>
        <taxon>Maltschvirus maltsch</taxon>
    </lineage>
</organism>
<proteinExistence type="predicted"/>
<accession>A0A6J5NG72</accession>
<name>A0A6J5NG72_9CAUD</name>
<dbReference type="EMBL" id="LR796619">
    <property type="protein sequence ID" value="CAB4154454.1"/>
    <property type="molecule type" value="Genomic_DNA"/>
</dbReference>
<gene>
    <name evidence="1" type="ORF">UFOVP282_1</name>
    <name evidence="2" type="ORF">UFOVP643_4</name>
</gene>
<protein>
    <submittedName>
        <fullName evidence="2">Uncharacterized protein</fullName>
    </submittedName>
</protein>
<reference evidence="2" key="1">
    <citation type="submission" date="2020-04" db="EMBL/GenBank/DDBJ databases">
        <authorList>
            <person name="Chiriac C."/>
            <person name="Salcher M."/>
            <person name="Ghai R."/>
            <person name="Kavagutti S V."/>
        </authorList>
    </citation>
    <scope>NUCLEOTIDE SEQUENCE</scope>
</reference>
<dbReference type="Gene3D" id="1.10.10.60">
    <property type="entry name" value="Homeodomain-like"/>
    <property type="match status" value="1"/>
</dbReference>
<dbReference type="EMBL" id="LR796289">
    <property type="protein sequence ID" value="CAB4134649.1"/>
    <property type="molecule type" value="Genomic_DNA"/>
</dbReference>
<evidence type="ECO:0000313" key="1">
    <source>
        <dbReference type="EMBL" id="CAB4134649.1"/>
    </source>
</evidence>
<sequence>MDGIKKLPIMDRKWEPRKLSIYNAEKIREYYDKGATQNWLATKFGVSKQTIKSIVQRKTYKEGV</sequence>
<evidence type="ECO:0000313" key="2">
    <source>
        <dbReference type="EMBL" id="CAB4154454.1"/>
    </source>
</evidence>